<comment type="pathway">
    <text evidence="1">Protein modification; protein ubiquitination.</text>
</comment>
<sequence length="363" mass="40932">MTVPTRRLARIGPPGTGISIAAVFGVEWVIDWAYFAYNAAREAWTSYRQLLSADFKRCTICDENIWGDPVSCSNEESPHWYCVKCFESTVTAMITGDVAFSCDPRTTLPLCCYCLPSASILDILRLSSQMRRSWEKAIIARQLQSLGVPLITCSYCSYVVLDERPDSERLPEPAPQTSPTGSLRSRLVHRLSSYIGSPPPTKPPERFHCSECDFLTCLPPRGCGAHFQLGHAADEHKCKTDDLRLEIERAVDKSLIFTCPSCSTALVKDGGCNHCTCTCGLEYCHICHARLGRGESSIWRMHFCGHFIETGQGRCKEFGCRRCPLYSDRDDEGIRRRVEGEVTKRWKKQRFWTGVKSFVGWGR</sequence>
<evidence type="ECO:0008006" key="8">
    <source>
        <dbReference type="Google" id="ProtNLM"/>
    </source>
</evidence>
<name>A0AAD7FGF7_9AGAR</name>
<keyword evidence="3" id="KW-0863">Zinc-finger</keyword>
<keyword evidence="4" id="KW-0833">Ubl conjugation pathway</keyword>
<keyword evidence="7" id="KW-1185">Reference proteome</keyword>
<comment type="caution">
    <text evidence="6">The sequence shown here is derived from an EMBL/GenBank/DDBJ whole genome shotgun (WGS) entry which is preliminary data.</text>
</comment>
<gene>
    <name evidence="6" type="ORF">FB45DRAFT_1063706</name>
</gene>
<evidence type="ECO:0000256" key="2">
    <source>
        <dbReference type="ARBA" id="ARBA00022723"/>
    </source>
</evidence>
<organism evidence="6 7">
    <name type="scientific">Roridomyces roridus</name>
    <dbReference type="NCBI Taxonomy" id="1738132"/>
    <lineage>
        <taxon>Eukaryota</taxon>
        <taxon>Fungi</taxon>
        <taxon>Dikarya</taxon>
        <taxon>Basidiomycota</taxon>
        <taxon>Agaricomycotina</taxon>
        <taxon>Agaricomycetes</taxon>
        <taxon>Agaricomycetidae</taxon>
        <taxon>Agaricales</taxon>
        <taxon>Marasmiineae</taxon>
        <taxon>Mycenaceae</taxon>
        <taxon>Roridomyces</taxon>
    </lineage>
</organism>
<dbReference type="InterPro" id="IPR051628">
    <property type="entry name" value="LUBAC_E3_Ligases"/>
</dbReference>
<dbReference type="PANTHER" id="PTHR22770:SF47">
    <property type="entry name" value="E3 UBIQUITIN-PROTEIN LIGASE RNF216"/>
    <property type="match status" value="1"/>
</dbReference>
<proteinExistence type="predicted"/>
<dbReference type="GO" id="GO:0008270">
    <property type="term" value="F:zinc ion binding"/>
    <property type="evidence" value="ECO:0007669"/>
    <property type="project" value="UniProtKB-KW"/>
</dbReference>
<protein>
    <recommendedName>
        <fullName evidence="8">RING-type domain-containing protein</fullName>
    </recommendedName>
</protein>
<dbReference type="SUPFAM" id="SSF57850">
    <property type="entry name" value="RING/U-box"/>
    <property type="match status" value="1"/>
</dbReference>
<dbReference type="AlphaFoldDB" id="A0AAD7FGF7"/>
<dbReference type="Gene3D" id="1.20.120.1750">
    <property type="match status" value="1"/>
</dbReference>
<evidence type="ECO:0000256" key="5">
    <source>
        <dbReference type="ARBA" id="ARBA00022833"/>
    </source>
</evidence>
<evidence type="ECO:0000256" key="1">
    <source>
        <dbReference type="ARBA" id="ARBA00004906"/>
    </source>
</evidence>
<evidence type="ECO:0000313" key="6">
    <source>
        <dbReference type="EMBL" id="KAJ7617188.1"/>
    </source>
</evidence>
<evidence type="ECO:0000256" key="3">
    <source>
        <dbReference type="ARBA" id="ARBA00022771"/>
    </source>
</evidence>
<evidence type="ECO:0000313" key="7">
    <source>
        <dbReference type="Proteomes" id="UP001221142"/>
    </source>
</evidence>
<reference evidence="6" key="1">
    <citation type="submission" date="2023-03" db="EMBL/GenBank/DDBJ databases">
        <title>Massive genome expansion in bonnet fungi (Mycena s.s.) driven by repeated elements and novel gene families across ecological guilds.</title>
        <authorList>
            <consortium name="Lawrence Berkeley National Laboratory"/>
            <person name="Harder C.B."/>
            <person name="Miyauchi S."/>
            <person name="Viragh M."/>
            <person name="Kuo A."/>
            <person name="Thoen E."/>
            <person name="Andreopoulos B."/>
            <person name="Lu D."/>
            <person name="Skrede I."/>
            <person name="Drula E."/>
            <person name="Henrissat B."/>
            <person name="Morin E."/>
            <person name="Kohler A."/>
            <person name="Barry K."/>
            <person name="LaButti K."/>
            <person name="Morin E."/>
            <person name="Salamov A."/>
            <person name="Lipzen A."/>
            <person name="Mereny Z."/>
            <person name="Hegedus B."/>
            <person name="Baldrian P."/>
            <person name="Stursova M."/>
            <person name="Weitz H."/>
            <person name="Taylor A."/>
            <person name="Grigoriev I.V."/>
            <person name="Nagy L.G."/>
            <person name="Martin F."/>
            <person name="Kauserud H."/>
        </authorList>
    </citation>
    <scope>NUCLEOTIDE SEQUENCE</scope>
    <source>
        <strain evidence="6">9284</strain>
    </source>
</reference>
<accession>A0AAD7FGF7</accession>
<dbReference type="PANTHER" id="PTHR22770">
    <property type="entry name" value="UBIQUITIN CONJUGATING ENZYME 7 INTERACTING PROTEIN-RELATED"/>
    <property type="match status" value="1"/>
</dbReference>
<evidence type="ECO:0000256" key="4">
    <source>
        <dbReference type="ARBA" id="ARBA00022786"/>
    </source>
</evidence>
<keyword evidence="5" id="KW-0862">Zinc</keyword>
<dbReference type="Proteomes" id="UP001221142">
    <property type="component" value="Unassembled WGS sequence"/>
</dbReference>
<keyword evidence="2" id="KW-0479">Metal-binding</keyword>
<dbReference type="EMBL" id="JARKIF010000021">
    <property type="protein sequence ID" value="KAJ7617188.1"/>
    <property type="molecule type" value="Genomic_DNA"/>
</dbReference>
<dbReference type="Pfam" id="PF26200">
    <property type="entry name" value="Rcat_RNF216"/>
    <property type="match status" value="1"/>
</dbReference>